<evidence type="ECO:0000256" key="1">
    <source>
        <dbReference type="SAM" id="SignalP"/>
    </source>
</evidence>
<dbReference type="STRING" id="1121955.SAMN02745146_3001"/>
<sequence length="219" mass="24383">MKRITLSLALLLSVTFAGLAQQTTTQASLENTVTKFTTARSLPEVQQTANDFERLSLSDKTAWLPSYYASLVNTLMAFAEKDVTKKDALLDKADIFYQQAAKLQPKNEEIEVLHANIANARITVDPEKRWNKYGEIVSSSLKKAEKLNPKNPRVTLLKAQNIFYTPKEYGGGTEKALPVLQESLAQFSSFKPASSVHPRWGEDQAKQMLVACQKSATTK</sequence>
<gene>
    <name evidence="2" type="ORF">SAMN02745146_3001</name>
</gene>
<protein>
    <submittedName>
        <fullName evidence="2">Uncharacterized protein</fullName>
    </submittedName>
</protein>
<dbReference type="Gene3D" id="1.25.40.10">
    <property type="entry name" value="Tetratricopeptide repeat domain"/>
    <property type="match status" value="1"/>
</dbReference>
<organism evidence="2 3">
    <name type="scientific">Hymenobacter daecheongensis DSM 21074</name>
    <dbReference type="NCBI Taxonomy" id="1121955"/>
    <lineage>
        <taxon>Bacteria</taxon>
        <taxon>Pseudomonadati</taxon>
        <taxon>Bacteroidota</taxon>
        <taxon>Cytophagia</taxon>
        <taxon>Cytophagales</taxon>
        <taxon>Hymenobacteraceae</taxon>
        <taxon>Hymenobacter</taxon>
    </lineage>
</organism>
<proteinExistence type="predicted"/>
<dbReference type="Proteomes" id="UP000184418">
    <property type="component" value="Unassembled WGS sequence"/>
</dbReference>
<evidence type="ECO:0000313" key="2">
    <source>
        <dbReference type="EMBL" id="SHJ38902.1"/>
    </source>
</evidence>
<dbReference type="AlphaFoldDB" id="A0A1M6IWU9"/>
<reference evidence="2 3" key="1">
    <citation type="submission" date="2016-11" db="EMBL/GenBank/DDBJ databases">
        <authorList>
            <person name="Jaros S."/>
            <person name="Januszkiewicz K."/>
            <person name="Wedrychowicz H."/>
        </authorList>
    </citation>
    <scope>NUCLEOTIDE SEQUENCE [LARGE SCALE GENOMIC DNA]</scope>
    <source>
        <strain evidence="2 3">DSM 21074</strain>
    </source>
</reference>
<feature type="chain" id="PRO_5011979922" evidence="1">
    <location>
        <begin position="21"/>
        <end position="219"/>
    </location>
</feature>
<dbReference type="EMBL" id="FQYN01000006">
    <property type="protein sequence ID" value="SHJ38902.1"/>
    <property type="molecule type" value="Genomic_DNA"/>
</dbReference>
<keyword evidence="1" id="KW-0732">Signal</keyword>
<accession>A0A1M6IWU9</accession>
<evidence type="ECO:0000313" key="3">
    <source>
        <dbReference type="Proteomes" id="UP000184418"/>
    </source>
</evidence>
<dbReference type="InterPro" id="IPR011990">
    <property type="entry name" value="TPR-like_helical_dom_sf"/>
</dbReference>
<dbReference type="RefSeq" id="WP_073110683.1">
    <property type="nucleotide sequence ID" value="NZ_FQYN01000006.1"/>
</dbReference>
<keyword evidence="3" id="KW-1185">Reference proteome</keyword>
<name>A0A1M6IWU9_9BACT</name>
<feature type="signal peptide" evidence="1">
    <location>
        <begin position="1"/>
        <end position="20"/>
    </location>
</feature>
<dbReference type="OrthoDB" id="1150971at2"/>